<sequence>MRAASALLLLASTAGQQMVAPGGVTPYSGGGGGGGPRFGGYVRLSEPVLGFFVTGSSIDPMNGVFGPRLDSAAATSALPPSLASTVGHGAYPHSHSGWTLAHVQKPGGRDHEWVLFDANFRERFACPGDSLIPSSGRRWSHLHRVSRVPPSEAEAAAAKTGGTEGGGGGGGAAAGGGAVRVAAEDDEDELPWQVIGLRDAARLESLRKEAEAHRAATAAAAERRAARLMLSGAAAPPPPTGTAPHAGAEDEMPAAAAADASAAREALSADQAESAAELFERAARASGGWAAAAMQLRRAQSLRRLGAARFDAAEAALGTALRAYPNYSAALLERALLMMDAW</sequence>
<dbReference type="RefSeq" id="XP_005777247.1">
    <property type="nucleotide sequence ID" value="XM_005777190.1"/>
</dbReference>
<feature type="region of interest" description="Disordered" evidence="1">
    <location>
        <begin position="143"/>
        <end position="178"/>
    </location>
</feature>
<organism evidence="3 4">
    <name type="scientific">Emiliania huxleyi (strain CCMP1516)</name>
    <dbReference type="NCBI Taxonomy" id="280463"/>
    <lineage>
        <taxon>Eukaryota</taxon>
        <taxon>Haptista</taxon>
        <taxon>Haptophyta</taxon>
        <taxon>Prymnesiophyceae</taxon>
        <taxon>Isochrysidales</taxon>
        <taxon>Noelaerhabdaceae</taxon>
        <taxon>Emiliania</taxon>
    </lineage>
</organism>
<dbReference type="EnsemblProtists" id="EOD24818">
    <property type="protein sequence ID" value="EOD24818"/>
    <property type="gene ID" value="EMIHUDRAFT_457707"/>
</dbReference>
<keyword evidence="2" id="KW-0732">Signal</keyword>
<proteinExistence type="predicted"/>
<feature type="region of interest" description="Disordered" evidence="1">
    <location>
        <begin position="232"/>
        <end position="267"/>
    </location>
</feature>
<feature type="compositionally biased region" description="Low complexity" evidence="1">
    <location>
        <begin position="253"/>
        <end position="267"/>
    </location>
</feature>
<dbReference type="GeneID" id="17270363"/>
<evidence type="ECO:0000256" key="2">
    <source>
        <dbReference type="SAM" id="SignalP"/>
    </source>
</evidence>
<evidence type="ECO:0000313" key="3">
    <source>
        <dbReference type="EnsemblProtists" id="EOD24818"/>
    </source>
</evidence>
<feature type="compositionally biased region" description="Low complexity" evidence="1">
    <location>
        <begin position="152"/>
        <end position="161"/>
    </location>
</feature>
<dbReference type="KEGG" id="ehx:EMIHUDRAFT_457707"/>
<feature type="compositionally biased region" description="Gly residues" evidence="1">
    <location>
        <begin position="162"/>
        <end position="178"/>
    </location>
</feature>
<dbReference type="HOGENOM" id="CLU_812809_0_0_1"/>
<feature type="chain" id="PRO_5044262399" evidence="2">
    <location>
        <begin position="16"/>
        <end position="342"/>
    </location>
</feature>
<dbReference type="PaxDb" id="2903-EOD24818"/>
<reference evidence="4" key="1">
    <citation type="journal article" date="2013" name="Nature">
        <title>Pan genome of the phytoplankton Emiliania underpins its global distribution.</title>
        <authorList>
            <person name="Read B.A."/>
            <person name="Kegel J."/>
            <person name="Klute M.J."/>
            <person name="Kuo A."/>
            <person name="Lefebvre S.C."/>
            <person name="Maumus F."/>
            <person name="Mayer C."/>
            <person name="Miller J."/>
            <person name="Monier A."/>
            <person name="Salamov A."/>
            <person name="Young J."/>
            <person name="Aguilar M."/>
            <person name="Claverie J.M."/>
            <person name="Frickenhaus S."/>
            <person name="Gonzalez K."/>
            <person name="Herman E.K."/>
            <person name="Lin Y.C."/>
            <person name="Napier J."/>
            <person name="Ogata H."/>
            <person name="Sarno A.F."/>
            <person name="Shmutz J."/>
            <person name="Schroeder D."/>
            <person name="de Vargas C."/>
            <person name="Verret F."/>
            <person name="von Dassow P."/>
            <person name="Valentin K."/>
            <person name="Van de Peer Y."/>
            <person name="Wheeler G."/>
            <person name="Dacks J.B."/>
            <person name="Delwiche C.F."/>
            <person name="Dyhrman S.T."/>
            <person name="Glockner G."/>
            <person name="John U."/>
            <person name="Richards T."/>
            <person name="Worden A.Z."/>
            <person name="Zhang X."/>
            <person name="Grigoriev I.V."/>
            <person name="Allen A.E."/>
            <person name="Bidle K."/>
            <person name="Borodovsky M."/>
            <person name="Bowler C."/>
            <person name="Brownlee C."/>
            <person name="Cock J.M."/>
            <person name="Elias M."/>
            <person name="Gladyshev V.N."/>
            <person name="Groth M."/>
            <person name="Guda C."/>
            <person name="Hadaegh A."/>
            <person name="Iglesias-Rodriguez M.D."/>
            <person name="Jenkins J."/>
            <person name="Jones B.M."/>
            <person name="Lawson T."/>
            <person name="Leese F."/>
            <person name="Lindquist E."/>
            <person name="Lobanov A."/>
            <person name="Lomsadze A."/>
            <person name="Malik S.B."/>
            <person name="Marsh M.E."/>
            <person name="Mackinder L."/>
            <person name="Mock T."/>
            <person name="Mueller-Roeber B."/>
            <person name="Pagarete A."/>
            <person name="Parker M."/>
            <person name="Probert I."/>
            <person name="Quesneville H."/>
            <person name="Raines C."/>
            <person name="Rensing S.A."/>
            <person name="Riano-Pachon D.M."/>
            <person name="Richier S."/>
            <person name="Rokitta S."/>
            <person name="Shiraiwa Y."/>
            <person name="Soanes D.M."/>
            <person name="van der Giezen M."/>
            <person name="Wahlund T.M."/>
            <person name="Williams B."/>
            <person name="Wilson W."/>
            <person name="Wolfe G."/>
            <person name="Wurch L.L."/>
        </authorList>
    </citation>
    <scope>NUCLEOTIDE SEQUENCE</scope>
</reference>
<evidence type="ECO:0000256" key="1">
    <source>
        <dbReference type="SAM" id="MobiDB-lite"/>
    </source>
</evidence>
<evidence type="ECO:0000313" key="4">
    <source>
        <dbReference type="Proteomes" id="UP000013827"/>
    </source>
</evidence>
<keyword evidence="4" id="KW-1185">Reference proteome</keyword>
<protein>
    <submittedName>
        <fullName evidence="3">Uncharacterized protein</fullName>
    </submittedName>
</protein>
<dbReference type="Proteomes" id="UP000013827">
    <property type="component" value="Unassembled WGS sequence"/>
</dbReference>
<name>A0A0D3JMT3_EMIH1</name>
<dbReference type="AlphaFoldDB" id="A0A0D3JMT3"/>
<accession>A0A0D3JMT3</accession>
<feature type="signal peptide" evidence="2">
    <location>
        <begin position="1"/>
        <end position="15"/>
    </location>
</feature>
<reference evidence="3" key="2">
    <citation type="submission" date="2024-10" db="UniProtKB">
        <authorList>
            <consortium name="EnsemblProtists"/>
        </authorList>
    </citation>
    <scope>IDENTIFICATION</scope>
</reference>